<evidence type="ECO:0000313" key="1">
    <source>
        <dbReference type="EMBL" id="GEN22182.1"/>
    </source>
</evidence>
<sequence>MSQEWFHLRDFSGFQYRTMSETLRLSRLLQGKPTGQHHYINEALMIDHVLFGEHLRRDRDTLSCDELRYVIDAEQYNCFSLFRGMDYGERKAALLEHVKRQEGRE</sequence>
<name>A0A1M7B0W7_9GAMM</name>
<proteinExistence type="predicted"/>
<protein>
    <submittedName>
        <fullName evidence="2">Uncharacterized protein</fullName>
    </submittedName>
</protein>
<dbReference type="OrthoDB" id="6966367at2"/>
<reference evidence="1 4" key="2">
    <citation type="submission" date="2019-07" db="EMBL/GenBank/DDBJ databases">
        <title>Whole genome shotgun sequence of Halomonas cupida NBRC 102219.</title>
        <authorList>
            <person name="Hosoyama A."/>
            <person name="Uohara A."/>
            <person name="Ohji S."/>
            <person name="Ichikawa N."/>
        </authorList>
    </citation>
    <scope>NUCLEOTIDE SEQUENCE [LARGE SCALE GENOMIC DNA]</scope>
    <source>
        <strain evidence="1 4">NBRC 102219</strain>
    </source>
</reference>
<evidence type="ECO:0000313" key="4">
    <source>
        <dbReference type="Proteomes" id="UP000321726"/>
    </source>
</evidence>
<dbReference type="STRING" id="44933.SAMN05660971_00718"/>
<reference evidence="2 3" key="1">
    <citation type="submission" date="2016-11" db="EMBL/GenBank/DDBJ databases">
        <authorList>
            <person name="Jaros S."/>
            <person name="Januszkiewicz K."/>
            <person name="Wedrychowicz H."/>
        </authorList>
    </citation>
    <scope>NUCLEOTIDE SEQUENCE [LARGE SCALE GENOMIC DNA]</scope>
    <source>
        <strain evidence="2 3">DSM 4740</strain>
    </source>
</reference>
<evidence type="ECO:0000313" key="3">
    <source>
        <dbReference type="Proteomes" id="UP000184123"/>
    </source>
</evidence>
<dbReference type="RefSeq" id="WP_073433600.1">
    <property type="nucleotide sequence ID" value="NZ_BJXU01000004.1"/>
</dbReference>
<keyword evidence="4" id="KW-1185">Reference proteome</keyword>
<dbReference type="EMBL" id="BJXU01000004">
    <property type="protein sequence ID" value="GEN22182.1"/>
    <property type="molecule type" value="Genomic_DNA"/>
</dbReference>
<accession>A0A1M7B0W7</accession>
<dbReference type="Proteomes" id="UP000184123">
    <property type="component" value="Unassembled WGS sequence"/>
</dbReference>
<gene>
    <name evidence="1" type="ORF">HCU01_01310</name>
    <name evidence="2" type="ORF">SAMN05660971_00718</name>
</gene>
<dbReference type="Proteomes" id="UP000321726">
    <property type="component" value="Unassembled WGS sequence"/>
</dbReference>
<organism evidence="2 3">
    <name type="scientific">Halomonas cupida</name>
    <dbReference type="NCBI Taxonomy" id="44933"/>
    <lineage>
        <taxon>Bacteria</taxon>
        <taxon>Pseudomonadati</taxon>
        <taxon>Pseudomonadota</taxon>
        <taxon>Gammaproteobacteria</taxon>
        <taxon>Oceanospirillales</taxon>
        <taxon>Halomonadaceae</taxon>
        <taxon>Halomonas</taxon>
    </lineage>
</organism>
<dbReference type="AlphaFoldDB" id="A0A1M7B0W7"/>
<evidence type="ECO:0000313" key="2">
    <source>
        <dbReference type="EMBL" id="SHL48658.1"/>
    </source>
</evidence>
<dbReference type="EMBL" id="FRCA01000001">
    <property type="protein sequence ID" value="SHL48658.1"/>
    <property type="molecule type" value="Genomic_DNA"/>
</dbReference>